<dbReference type="Pfam" id="PF08951">
    <property type="entry name" value="EntA_Immun"/>
    <property type="match status" value="1"/>
</dbReference>
<dbReference type="SUPFAM" id="SSF55068">
    <property type="entry name" value="Peptide methionine sulfoxide reductase"/>
    <property type="match status" value="1"/>
</dbReference>
<feature type="domain" description="Peptide methionine sulphoxide reductase MsrA" evidence="6">
    <location>
        <begin position="99"/>
        <end position="250"/>
    </location>
</feature>
<comment type="similarity">
    <text evidence="1 5">Belongs to the MsrA Met sulfoxide reductase family.</text>
</comment>
<dbReference type="PANTHER" id="PTHR43774">
    <property type="entry name" value="PEPTIDE METHIONINE SULFOXIDE REDUCTASE"/>
    <property type="match status" value="1"/>
</dbReference>
<accession>A0ABY7WV24</accession>
<comment type="catalytic activity">
    <reaction evidence="3 5">
        <text>L-methionyl-[protein] + [thioredoxin]-disulfide + H2O = L-methionyl-(S)-S-oxide-[protein] + [thioredoxin]-dithiol</text>
        <dbReference type="Rhea" id="RHEA:14217"/>
        <dbReference type="Rhea" id="RHEA-COMP:10698"/>
        <dbReference type="Rhea" id="RHEA-COMP:10700"/>
        <dbReference type="Rhea" id="RHEA-COMP:12313"/>
        <dbReference type="Rhea" id="RHEA-COMP:12315"/>
        <dbReference type="ChEBI" id="CHEBI:15377"/>
        <dbReference type="ChEBI" id="CHEBI:16044"/>
        <dbReference type="ChEBI" id="CHEBI:29950"/>
        <dbReference type="ChEBI" id="CHEBI:44120"/>
        <dbReference type="ChEBI" id="CHEBI:50058"/>
        <dbReference type="EC" id="1.8.4.11"/>
    </reaction>
</comment>
<dbReference type="EC" id="1.8.4.11" evidence="5"/>
<evidence type="ECO:0000256" key="1">
    <source>
        <dbReference type="ARBA" id="ARBA00005591"/>
    </source>
</evidence>
<dbReference type="Gene3D" id="3.30.1060.10">
    <property type="entry name" value="Peptide methionine sulphoxide reductase MsrA"/>
    <property type="match status" value="1"/>
</dbReference>
<evidence type="ECO:0000259" key="6">
    <source>
        <dbReference type="Pfam" id="PF01625"/>
    </source>
</evidence>
<dbReference type="Pfam" id="PF01625">
    <property type="entry name" value="PMSR"/>
    <property type="match status" value="1"/>
</dbReference>
<gene>
    <name evidence="5 7" type="primary">msrA</name>
    <name evidence="7" type="ORF">PQ472_03500</name>
</gene>
<dbReference type="InterPro" id="IPR036509">
    <property type="entry name" value="Met_Sox_Rdtase_MsrA_sf"/>
</dbReference>
<dbReference type="HAMAP" id="MF_01401">
    <property type="entry name" value="MsrA"/>
    <property type="match status" value="1"/>
</dbReference>
<dbReference type="InterPro" id="IPR002569">
    <property type="entry name" value="Met_Sox_Rdtase_MsrA_dom"/>
</dbReference>
<proteinExistence type="inferred from homology"/>
<sequence>MNDHQQEIMRRIHAAIANRATTDFERDHLRQAEADVNGGKRVASVLDQLKGDLRPLDLRNNLTPDVADIFSMLDGDDAAAVKFDLSRHYAKDADYEDRAIFAGGCFWCMVEPFDTRPGIEAVFSGYTGGHVDNPTYAQVSSGRTGHVEAVEIIFDTRVVSYDDLLKLYWQLVDPTDAMGQFADRGSNYRPVIFTRNAAQKEAAEASFKAVEDSGMYKQPIVVSIEDASTFWPAENFHQEFYKKNKLRYRHIEGDRKRVLGMKHMVGRIRRLVKTK</sequence>
<organism evidence="7 8">
    <name type="scientific">Lacticaseibacillus pabuli</name>
    <dbReference type="NCBI Taxonomy" id="3025672"/>
    <lineage>
        <taxon>Bacteria</taxon>
        <taxon>Bacillati</taxon>
        <taxon>Bacillota</taxon>
        <taxon>Bacilli</taxon>
        <taxon>Lactobacillales</taxon>
        <taxon>Lactobacillaceae</taxon>
        <taxon>Lacticaseibacillus</taxon>
    </lineage>
</organism>
<feature type="active site" evidence="5">
    <location>
        <position position="105"/>
    </location>
</feature>
<protein>
    <recommendedName>
        <fullName evidence="5">Peptide methionine sulfoxide reductase MsrA</fullName>
        <shortName evidence="5">Protein-methionine-S-oxide reductase</shortName>
        <ecNumber evidence="5">1.8.4.11</ecNumber>
    </recommendedName>
    <alternativeName>
        <fullName evidence="5">Peptide-methionine (S)-S-oxide reductase</fullName>
        <shortName evidence="5">Peptide Met(O) reductase</shortName>
    </alternativeName>
</protein>
<keyword evidence="2 5" id="KW-0560">Oxidoreductase</keyword>
<dbReference type="RefSeq" id="WP_274261388.1">
    <property type="nucleotide sequence ID" value="NZ_CP117884.1"/>
</dbReference>
<comment type="function">
    <text evidence="5">Has an important function as a repair enzyme for proteins that have been inactivated by oxidation. Catalyzes the reversible oxidation-reduction of methionine sulfoxide in proteins to methionine.</text>
</comment>
<dbReference type="Proteomes" id="UP001220377">
    <property type="component" value="Chromosome"/>
</dbReference>
<evidence type="ECO:0000256" key="2">
    <source>
        <dbReference type="ARBA" id="ARBA00023002"/>
    </source>
</evidence>
<dbReference type="GO" id="GO:0008113">
    <property type="term" value="F:peptide-methionine (S)-S-oxide reductase activity"/>
    <property type="evidence" value="ECO:0007669"/>
    <property type="project" value="UniProtKB-EC"/>
</dbReference>
<dbReference type="InterPro" id="IPR015046">
    <property type="entry name" value="LciA_Immunity-like"/>
</dbReference>
<evidence type="ECO:0000256" key="3">
    <source>
        <dbReference type="ARBA" id="ARBA00047806"/>
    </source>
</evidence>
<dbReference type="NCBIfam" id="TIGR00401">
    <property type="entry name" value="msrA"/>
    <property type="match status" value="1"/>
</dbReference>
<evidence type="ECO:0000313" key="8">
    <source>
        <dbReference type="Proteomes" id="UP001220377"/>
    </source>
</evidence>
<evidence type="ECO:0000256" key="4">
    <source>
        <dbReference type="ARBA" id="ARBA00048782"/>
    </source>
</evidence>
<name>A0ABY7WV24_9LACO</name>
<dbReference type="PANTHER" id="PTHR43774:SF1">
    <property type="entry name" value="PEPTIDE METHIONINE SULFOXIDE REDUCTASE MSRA 2"/>
    <property type="match status" value="1"/>
</dbReference>
<keyword evidence="8" id="KW-1185">Reference proteome</keyword>
<dbReference type="EMBL" id="CP117884">
    <property type="protein sequence ID" value="WDF83318.1"/>
    <property type="molecule type" value="Genomic_DNA"/>
</dbReference>
<reference evidence="7 8" key="1">
    <citation type="submission" date="2023-02" db="EMBL/GenBank/DDBJ databases">
        <title>Genome sequence of Lacticaseibacillus sp. KACC 23028.</title>
        <authorList>
            <person name="Kim S."/>
            <person name="Heo J."/>
            <person name="Kwon S.-W."/>
        </authorList>
    </citation>
    <scope>NUCLEOTIDE SEQUENCE [LARGE SCALE GENOMIC DNA]</scope>
    <source>
        <strain evidence="7 8">KACC 23028</strain>
    </source>
</reference>
<comment type="catalytic activity">
    <reaction evidence="4 5">
        <text>[thioredoxin]-disulfide + L-methionine + H2O = L-methionine (S)-S-oxide + [thioredoxin]-dithiol</text>
        <dbReference type="Rhea" id="RHEA:19993"/>
        <dbReference type="Rhea" id="RHEA-COMP:10698"/>
        <dbReference type="Rhea" id="RHEA-COMP:10700"/>
        <dbReference type="ChEBI" id="CHEBI:15377"/>
        <dbReference type="ChEBI" id="CHEBI:29950"/>
        <dbReference type="ChEBI" id="CHEBI:50058"/>
        <dbReference type="ChEBI" id="CHEBI:57844"/>
        <dbReference type="ChEBI" id="CHEBI:58772"/>
        <dbReference type="EC" id="1.8.4.11"/>
    </reaction>
</comment>
<dbReference type="CDD" id="cd21059">
    <property type="entry name" value="LciA-like"/>
    <property type="match status" value="1"/>
</dbReference>
<evidence type="ECO:0000256" key="5">
    <source>
        <dbReference type="HAMAP-Rule" id="MF_01401"/>
    </source>
</evidence>
<evidence type="ECO:0000313" key="7">
    <source>
        <dbReference type="EMBL" id="WDF83318.1"/>
    </source>
</evidence>